<organism evidence="2 3">
    <name type="scientific">Plasmodium cynomolgi (strain B)</name>
    <dbReference type="NCBI Taxonomy" id="1120755"/>
    <lineage>
        <taxon>Eukaryota</taxon>
        <taxon>Sar</taxon>
        <taxon>Alveolata</taxon>
        <taxon>Apicomplexa</taxon>
        <taxon>Aconoidasida</taxon>
        <taxon>Haemosporida</taxon>
        <taxon>Plasmodiidae</taxon>
        <taxon>Plasmodium</taxon>
        <taxon>Plasmodium (Plasmodium)</taxon>
    </lineage>
</organism>
<dbReference type="GeneID" id="14695912"/>
<dbReference type="EMBL" id="DF157096">
    <property type="protein sequence ID" value="GAB65073.1"/>
    <property type="molecule type" value="Genomic_DNA"/>
</dbReference>
<evidence type="ECO:0008006" key="4">
    <source>
        <dbReference type="Google" id="ProtNLM"/>
    </source>
</evidence>
<proteinExistence type="predicted"/>
<sequence length="332" mass="38924">MLKKYIVVISANLLLKNAFNSSPFGAHAMVTQTDREPSNAEEEIISVNYEPVEEDPNEAYDYIEIQEYSDGGNVANERYENEQDIELQSLNKIIESQEESETQKEEEEENEVEVIDDDDSDKEEQKDSDGEDSGEEAGGEYVIQQVHVSRIAIHENINSIEELEDLLDSYKSLYSIFFVEFETTQTYLNKIMNCSTDEEKNELLEDHIGILQEMHENNKKNYNYRLPFELRDSMALRISDRLRDFCFNEPLTDSYVATLKSIFALELEVFKGLFYYLKHKTTYNEKKEVINDLELIKYYHEEFLTDNDLYLTEEQLDNAAMRVSNFVNDIYF</sequence>
<dbReference type="RefSeq" id="XP_004225474.1">
    <property type="nucleotide sequence ID" value="XM_004225426.1"/>
</dbReference>
<name>K6UIK5_PLACD</name>
<dbReference type="InterPro" id="IPR015299">
    <property type="entry name" value="Gamete_antigen_PLAspp"/>
</dbReference>
<reference evidence="2 3" key="1">
    <citation type="journal article" date="2012" name="Nat. Genet.">
        <title>Plasmodium cynomolgi genome sequences provide insight into Plasmodium vivax and the monkey malaria clade.</title>
        <authorList>
            <person name="Tachibana S."/>
            <person name="Sullivan S.A."/>
            <person name="Kawai S."/>
            <person name="Nakamura S."/>
            <person name="Kim H.R."/>
            <person name="Goto N."/>
            <person name="Arisue N."/>
            <person name="Palacpac N.M.Q."/>
            <person name="Honma H."/>
            <person name="Yagi M."/>
            <person name="Tougan T."/>
            <person name="Katakai Y."/>
            <person name="Kaneko O."/>
            <person name="Mita T."/>
            <person name="Kita K."/>
            <person name="Yasutomi Y."/>
            <person name="Sutton P.L."/>
            <person name="Shakhbatyan R."/>
            <person name="Horii T."/>
            <person name="Yasunaga T."/>
            <person name="Barnwell J.W."/>
            <person name="Escalante A.A."/>
            <person name="Carlton J.M."/>
            <person name="Tanabe K."/>
        </authorList>
    </citation>
    <scope>NUCLEOTIDE SEQUENCE [LARGE SCALE GENOMIC DNA]</scope>
    <source>
        <strain evidence="2 3">B</strain>
    </source>
</reference>
<dbReference type="Proteomes" id="UP000006319">
    <property type="component" value="Chromosome 4"/>
</dbReference>
<dbReference type="PhylomeDB" id="K6UIK5"/>
<evidence type="ECO:0000313" key="2">
    <source>
        <dbReference type="EMBL" id="GAB65073.1"/>
    </source>
</evidence>
<dbReference type="InterPro" id="IPR036469">
    <property type="entry name" value="Pfg27_sf"/>
</dbReference>
<dbReference type="KEGG" id="pcy:PCYB_042770"/>
<dbReference type="VEuPathDB" id="PlasmoDB:PCYB_042770"/>
<feature type="compositionally biased region" description="Acidic residues" evidence="1">
    <location>
        <begin position="129"/>
        <end position="138"/>
    </location>
</feature>
<feature type="compositionally biased region" description="Acidic residues" evidence="1">
    <location>
        <begin position="97"/>
        <end position="122"/>
    </location>
</feature>
<dbReference type="AlphaFoldDB" id="K6UIK5"/>
<accession>K6UIK5</accession>
<protein>
    <recommendedName>
        <fullName evidence="4">Gamete antigen 27/25</fullName>
    </recommendedName>
</protein>
<evidence type="ECO:0000256" key="1">
    <source>
        <dbReference type="SAM" id="MobiDB-lite"/>
    </source>
</evidence>
<keyword evidence="3" id="KW-1185">Reference proteome</keyword>
<dbReference type="OMA" id="MRVSNFV"/>
<feature type="non-terminal residue" evidence="2">
    <location>
        <position position="332"/>
    </location>
</feature>
<feature type="region of interest" description="Disordered" evidence="1">
    <location>
        <begin position="97"/>
        <end position="139"/>
    </location>
</feature>
<dbReference type="Pfam" id="PF09216">
    <property type="entry name" value="Pfg27"/>
    <property type="match status" value="1"/>
</dbReference>
<gene>
    <name evidence="2" type="ORF">PCYB_042770</name>
</gene>
<evidence type="ECO:0000313" key="3">
    <source>
        <dbReference type="Proteomes" id="UP000006319"/>
    </source>
</evidence>
<dbReference type="SUPFAM" id="SSF89162">
    <property type="entry name" value="Gametocyte protein Pfg27"/>
    <property type="match status" value="1"/>
</dbReference>
<dbReference type="eggNOG" id="ENOG502TMYA">
    <property type="taxonomic scope" value="Eukaryota"/>
</dbReference>
<dbReference type="OrthoDB" id="387098at2759"/>
<dbReference type="Gene3D" id="1.10.3030.10">
    <property type="entry name" value="Gametocyte protein Pfg27"/>
    <property type="match status" value="1"/>
</dbReference>